<comment type="caution">
    <text evidence="3">The sequence shown here is derived from an EMBL/GenBank/DDBJ whole genome shotgun (WGS) entry which is preliminary data.</text>
</comment>
<dbReference type="PANTHER" id="PTHR12558:SF33">
    <property type="entry name" value="BLL7664 PROTEIN"/>
    <property type="match status" value="1"/>
</dbReference>
<accession>A0A2A4XIJ6</accession>
<reference evidence="4" key="1">
    <citation type="submission" date="2017-08" db="EMBL/GenBank/DDBJ databases">
        <title>A dynamic microbial community with high functional redundancy inhabits the cold, oxic subseafloor aquifer.</title>
        <authorList>
            <person name="Tully B.J."/>
            <person name="Wheat C.G."/>
            <person name="Glazer B.T."/>
            <person name="Huber J.A."/>
        </authorList>
    </citation>
    <scope>NUCLEOTIDE SEQUENCE [LARGE SCALE GENOMIC DNA]</scope>
</reference>
<feature type="region of interest" description="Disordered" evidence="2">
    <location>
        <begin position="11"/>
        <end position="34"/>
    </location>
</feature>
<gene>
    <name evidence="3" type="ORF">COB20_00170</name>
</gene>
<evidence type="ECO:0000313" key="3">
    <source>
        <dbReference type="EMBL" id="PCI82433.1"/>
    </source>
</evidence>
<feature type="region of interest" description="Disordered" evidence="2">
    <location>
        <begin position="78"/>
        <end position="133"/>
    </location>
</feature>
<dbReference type="PANTHER" id="PTHR12558">
    <property type="entry name" value="CELL DIVISION CYCLE 16,23,27"/>
    <property type="match status" value="1"/>
</dbReference>
<feature type="compositionally biased region" description="Basic and acidic residues" evidence="2">
    <location>
        <begin position="11"/>
        <end position="26"/>
    </location>
</feature>
<name>A0A2A4XIJ6_9GAMM</name>
<proteinExistence type="predicted"/>
<dbReference type="EMBL" id="NVUL01000001">
    <property type="protein sequence ID" value="PCI82433.1"/>
    <property type="molecule type" value="Genomic_DNA"/>
</dbReference>
<dbReference type="Pfam" id="PF13432">
    <property type="entry name" value="TPR_16"/>
    <property type="match status" value="1"/>
</dbReference>
<dbReference type="Gene3D" id="1.25.40.10">
    <property type="entry name" value="Tetratricopeptide repeat domain"/>
    <property type="match status" value="2"/>
</dbReference>
<dbReference type="InterPro" id="IPR011990">
    <property type="entry name" value="TPR-like_helical_dom_sf"/>
</dbReference>
<evidence type="ECO:0000256" key="1">
    <source>
        <dbReference type="PROSITE-ProRule" id="PRU00339"/>
    </source>
</evidence>
<sequence>MSLLMDALRKAEEAKKKAAQENKSEEAVPAAADVTQQASVVAEKVSEDSPASEIKLSMEAIEEVSTRSAVPNLEAAIKFEDEDDYVLPTSVGAAKESAAGSDTDLEQSPSRGDAASVEKASPEPEQQQEPKSVHGAFDFDSFESEEDNTTTGEEAAPDTAIVGASGSVKSVKMQNSRVIAKGAEQARERARDRDEPGRRTARSVFAAKKSPLLKNVNMRVAAGGVSGLVVVALSAYFYVSLNQESTFNIPAGSYSTTEFVDDGVSSEADGNQLSIDAVNVTEAEETAAVNIADSVPEKLVIPGGVDVETGDTSAVASVADTLIELPVLEILAVPEASRSAANLQPETIVEEMPQPETATTIIGDTPTVAVASEVIIQPVANIGVQSAEPTNLISFRKQETVAIVDPNVDRAYAAYQQGSLDQAEVLYRQTLASDPRQRDALLGLANITARNGNLTEALDLYSRLLARNPSDPIARAGLMELLPAGSPSEQEAELKRLLNEHPDVAALSYAYGNFLASNQRWSEAQQAYFRALQLAKSDALLNGLVNPDYAFNLAVSLEHLNQSEPAQNYYREALGYSANHPAGFDLTAVRSRLANMAGNGNDE</sequence>
<dbReference type="PROSITE" id="PS50005">
    <property type="entry name" value="TPR"/>
    <property type="match status" value="1"/>
</dbReference>
<dbReference type="AlphaFoldDB" id="A0A2A4XIJ6"/>
<keyword evidence="1" id="KW-0802">TPR repeat</keyword>
<evidence type="ECO:0000313" key="4">
    <source>
        <dbReference type="Proteomes" id="UP000218767"/>
    </source>
</evidence>
<dbReference type="SUPFAM" id="SSF48452">
    <property type="entry name" value="TPR-like"/>
    <property type="match status" value="1"/>
</dbReference>
<protein>
    <submittedName>
        <fullName evidence="3">Uncharacterized protein</fullName>
    </submittedName>
</protein>
<feature type="region of interest" description="Disordered" evidence="2">
    <location>
        <begin position="143"/>
        <end position="162"/>
    </location>
</feature>
<feature type="repeat" description="TPR" evidence="1">
    <location>
        <begin position="438"/>
        <end position="471"/>
    </location>
</feature>
<evidence type="ECO:0000256" key="2">
    <source>
        <dbReference type="SAM" id="MobiDB-lite"/>
    </source>
</evidence>
<dbReference type="SMART" id="SM00028">
    <property type="entry name" value="TPR"/>
    <property type="match status" value="4"/>
</dbReference>
<organism evidence="3 4">
    <name type="scientific">SAR86 cluster bacterium</name>
    <dbReference type="NCBI Taxonomy" id="2030880"/>
    <lineage>
        <taxon>Bacteria</taxon>
        <taxon>Pseudomonadati</taxon>
        <taxon>Pseudomonadota</taxon>
        <taxon>Gammaproteobacteria</taxon>
        <taxon>SAR86 cluster</taxon>
    </lineage>
</organism>
<dbReference type="InterPro" id="IPR019734">
    <property type="entry name" value="TPR_rpt"/>
</dbReference>
<dbReference type="Proteomes" id="UP000218767">
    <property type="component" value="Unassembled WGS sequence"/>
</dbReference>